<accession>L8P3U0</accession>
<dbReference type="Proteomes" id="UP000011205">
    <property type="component" value="Unassembled WGS sequence"/>
</dbReference>
<feature type="region of interest" description="Disordered" evidence="1">
    <location>
        <begin position="1"/>
        <end position="52"/>
    </location>
</feature>
<protein>
    <submittedName>
        <fullName evidence="2">Uncharacterized protein</fullName>
    </submittedName>
</protein>
<feature type="compositionally biased region" description="Polar residues" evidence="1">
    <location>
        <begin position="32"/>
        <end position="44"/>
    </location>
</feature>
<proteinExistence type="predicted"/>
<dbReference type="AlphaFoldDB" id="L8P3U0"/>
<evidence type="ECO:0000313" key="3">
    <source>
        <dbReference type="Proteomes" id="UP000011205"/>
    </source>
</evidence>
<organism evidence="2 3">
    <name type="scientific">Streptomyces viridochromogenes Tue57</name>
    <dbReference type="NCBI Taxonomy" id="1160705"/>
    <lineage>
        <taxon>Bacteria</taxon>
        <taxon>Bacillati</taxon>
        <taxon>Actinomycetota</taxon>
        <taxon>Actinomycetes</taxon>
        <taxon>Kitasatosporales</taxon>
        <taxon>Streptomycetaceae</taxon>
        <taxon>Streptomyces</taxon>
    </lineage>
</organism>
<dbReference type="PATRIC" id="fig|1160705.3.peg.8133"/>
<comment type="caution">
    <text evidence="2">The sequence shown here is derived from an EMBL/GenBank/DDBJ whole genome shotgun (WGS) entry which is preliminary data.</text>
</comment>
<dbReference type="EMBL" id="AMLP01000263">
    <property type="protein sequence ID" value="ELS50803.1"/>
    <property type="molecule type" value="Genomic_DNA"/>
</dbReference>
<evidence type="ECO:0000313" key="2">
    <source>
        <dbReference type="EMBL" id="ELS50803.1"/>
    </source>
</evidence>
<gene>
    <name evidence="2" type="ORF">STVIR_8233</name>
</gene>
<evidence type="ECO:0000256" key="1">
    <source>
        <dbReference type="SAM" id="MobiDB-lite"/>
    </source>
</evidence>
<sequence>MAAACAESCRPPAPYGSPSTPETKRKAPPSLPSFTRSRTTQELTSDPEPEQGQALTVLRALSDPGDDEHPFLIGFLMPGRDLLRLYVQRPDRPGVIGADIRLTGTPTALIASLPALITEEQHQRPSPDDPHCDLLVDLTNW</sequence>
<name>L8P3U0_STRVR</name>
<reference evidence="2 3" key="1">
    <citation type="journal article" date="2013" name="Genome Announc.">
        <title>Draft Genome Sequence of Streptomyces viridochromogenes Strain Tu57, Producer of Avilamycin.</title>
        <authorList>
            <person name="Gruning B.A."/>
            <person name="Erxleben A."/>
            <person name="Hahnlein A."/>
            <person name="Gunther S."/>
        </authorList>
    </citation>
    <scope>NUCLEOTIDE SEQUENCE [LARGE SCALE GENOMIC DNA]</scope>
    <source>
        <strain evidence="2 3">Tue57</strain>
    </source>
</reference>